<evidence type="ECO:0000256" key="15">
    <source>
        <dbReference type="PROSITE-ProRule" id="PRU00461"/>
    </source>
</evidence>
<feature type="repeat" description="LDL-receptor class B" evidence="15">
    <location>
        <begin position="572"/>
        <end position="614"/>
    </location>
</feature>
<dbReference type="CDD" id="cd00112">
    <property type="entry name" value="LDLa"/>
    <property type="match status" value="7"/>
</dbReference>
<dbReference type="InterPro" id="IPR001881">
    <property type="entry name" value="EGF-like_Ca-bd_dom"/>
</dbReference>
<dbReference type="SUPFAM" id="SSF63825">
    <property type="entry name" value="YWTD domain"/>
    <property type="match status" value="1"/>
</dbReference>
<dbReference type="PANTHER" id="PTHR22722">
    <property type="entry name" value="LOW-DENSITY LIPOPROTEIN RECEPTOR-RELATED PROTEIN 2-RELATED"/>
    <property type="match status" value="1"/>
</dbReference>
<evidence type="ECO:0000256" key="10">
    <source>
        <dbReference type="ARBA" id="ARBA00023136"/>
    </source>
</evidence>
<gene>
    <name evidence="22" type="ORF">MEDL_43424</name>
</gene>
<evidence type="ECO:0000256" key="8">
    <source>
        <dbReference type="ARBA" id="ARBA00022837"/>
    </source>
</evidence>
<feature type="disulfide bond" evidence="14">
    <location>
        <begin position="111"/>
        <end position="123"/>
    </location>
</feature>
<keyword evidence="4" id="KW-0254">Endocytosis</keyword>
<feature type="disulfide bond" evidence="14">
    <location>
        <begin position="70"/>
        <end position="82"/>
    </location>
</feature>
<dbReference type="GO" id="GO:0016324">
    <property type="term" value="C:apical plasma membrane"/>
    <property type="evidence" value="ECO:0007669"/>
    <property type="project" value="TreeGrafter"/>
</dbReference>
<feature type="domain" description="EGF-like" evidence="21">
    <location>
        <begin position="353"/>
        <end position="390"/>
    </location>
</feature>
<feature type="compositionally biased region" description="Polar residues" evidence="17">
    <location>
        <begin position="1108"/>
        <end position="1119"/>
    </location>
</feature>
<feature type="compositionally biased region" description="Basic and acidic residues" evidence="17">
    <location>
        <begin position="1021"/>
        <end position="1032"/>
    </location>
</feature>
<feature type="domain" description="EGF-like" evidence="21">
    <location>
        <begin position="394"/>
        <end position="437"/>
    </location>
</feature>
<dbReference type="InterPro" id="IPR036055">
    <property type="entry name" value="LDL_receptor-like_sf"/>
</dbReference>
<evidence type="ECO:0000256" key="4">
    <source>
        <dbReference type="ARBA" id="ARBA00022583"/>
    </source>
</evidence>
<evidence type="ECO:0000256" key="3">
    <source>
        <dbReference type="ARBA" id="ARBA00022536"/>
    </source>
</evidence>
<evidence type="ECO:0000256" key="1">
    <source>
        <dbReference type="ARBA" id="ARBA00004251"/>
    </source>
</evidence>
<keyword evidence="3" id="KW-0245">EGF-like domain</keyword>
<feature type="signal peptide" evidence="19">
    <location>
        <begin position="1"/>
        <end position="22"/>
    </location>
</feature>
<dbReference type="Pfam" id="PF20209">
    <property type="entry name" value="DUF6570"/>
    <property type="match status" value="1"/>
</dbReference>
<feature type="domain" description="EGF-like" evidence="21">
    <location>
        <begin position="708"/>
        <end position="754"/>
    </location>
</feature>
<dbReference type="InterPro" id="IPR010285">
    <property type="entry name" value="DNA_helicase_pif1-like_DEAD"/>
</dbReference>
<dbReference type="Gene3D" id="2.120.10.30">
    <property type="entry name" value="TolB, C-terminal domain"/>
    <property type="match status" value="1"/>
</dbReference>
<dbReference type="Pfam" id="PF05970">
    <property type="entry name" value="PIF1"/>
    <property type="match status" value="1"/>
</dbReference>
<feature type="compositionally biased region" description="Basic and acidic residues" evidence="17">
    <location>
        <begin position="1286"/>
        <end position="1318"/>
    </location>
</feature>
<dbReference type="GO" id="GO:0016787">
    <property type="term" value="F:hydrolase activity"/>
    <property type="evidence" value="ECO:0007669"/>
    <property type="project" value="UniProtKB-KW"/>
</dbReference>
<accession>A0A8S3TAQ3</accession>
<keyword evidence="16" id="KW-0227">DNA damage</keyword>
<feature type="region of interest" description="Disordered" evidence="17">
    <location>
        <begin position="992"/>
        <end position="1122"/>
    </location>
</feature>
<feature type="repeat" description="LDL-receptor class B" evidence="15">
    <location>
        <begin position="615"/>
        <end position="659"/>
    </location>
</feature>
<keyword evidence="5 18" id="KW-0812">Transmembrane</keyword>
<dbReference type="GO" id="GO:0000723">
    <property type="term" value="P:telomere maintenance"/>
    <property type="evidence" value="ECO:0007669"/>
    <property type="project" value="InterPro"/>
</dbReference>
<dbReference type="InterPro" id="IPR023415">
    <property type="entry name" value="LDLR_class-A_CS"/>
</dbReference>
<dbReference type="PROSITE" id="PS01209">
    <property type="entry name" value="LDLRA_1"/>
    <property type="match status" value="3"/>
</dbReference>
<dbReference type="GO" id="GO:0006281">
    <property type="term" value="P:DNA repair"/>
    <property type="evidence" value="ECO:0007669"/>
    <property type="project" value="UniProtKB-KW"/>
</dbReference>
<feature type="compositionally biased region" description="Basic and acidic residues" evidence="17">
    <location>
        <begin position="1746"/>
        <end position="1755"/>
    </location>
</feature>
<feature type="disulfide bond" evidence="14">
    <location>
        <begin position="77"/>
        <end position="95"/>
    </location>
</feature>
<dbReference type="SMART" id="SM00135">
    <property type="entry name" value="LY"/>
    <property type="match status" value="5"/>
</dbReference>
<dbReference type="InterPro" id="IPR011042">
    <property type="entry name" value="6-blade_b-propeller_TolB-like"/>
</dbReference>
<organism evidence="22 23">
    <name type="scientific">Mytilus edulis</name>
    <name type="common">Blue mussel</name>
    <dbReference type="NCBI Taxonomy" id="6550"/>
    <lineage>
        <taxon>Eukaryota</taxon>
        <taxon>Metazoa</taxon>
        <taxon>Spiralia</taxon>
        <taxon>Lophotrochozoa</taxon>
        <taxon>Mollusca</taxon>
        <taxon>Bivalvia</taxon>
        <taxon>Autobranchia</taxon>
        <taxon>Pteriomorphia</taxon>
        <taxon>Mytilida</taxon>
        <taxon>Mytiloidea</taxon>
        <taxon>Mytilidae</taxon>
        <taxon>Mytilinae</taxon>
        <taxon>Mytilus</taxon>
    </lineage>
</organism>
<keyword evidence="8" id="KW-0106">Calcium</keyword>
<evidence type="ECO:0000313" key="23">
    <source>
        <dbReference type="Proteomes" id="UP000683360"/>
    </source>
</evidence>
<dbReference type="PROSITE" id="PS01187">
    <property type="entry name" value="EGF_CA"/>
    <property type="match status" value="1"/>
</dbReference>
<name>A0A8S3TAQ3_MYTED</name>
<feature type="disulfide bond" evidence="14">
    <location>
        <begin position="276"/>
        <end position="294"/>
    </location>
</feature>
<feature type="compositionally biased region" description="Basic residues" evidence="17">
    <location>
        <begin position="1443"/>
        <end position="1452"/>
    </location>
</feature>
<dbReference type="Gene3D" id="3.40.50.300">
    <property type="entry name" value="P-loop containing nucleotide triphosphate hydrolases"/>
    <property type="match status" value="1"/>
</dbReference>
<evidence type="ECO:0000256" key="2">
    <source>
        <dbReference type="ARBA" id="ARBA00022475"/>
    </source>
</evidence>
<keyword evidence="16" id="KW-0234">DNA repair</keyword>
<dbReference type="GO" id="GO:0006310">
    <property type="term" value="P:DNA recombination"/>
    <property type="evidence" value="ECO:0007669"/>
    <property type="project" value="UniProtKB-KW"/>
</dbReference>
<comment type="cofactor">
    <cofactor evidence="16">
        <name>Mg(2+)</name>
        <dbReference type="ChEBI" id="CHEBI:18420"/>
    </cofactor>
</comment>
<feature type="compositionally biased region" description="Basic and acidic residues" evidence="17">
    <location>
        <begin position="1058"/>
        <end position="1072"/>
    </location>
</feature>
<feature type="repeat" description="LDL-receptor class B" evidence="15">
    <location>
        <begin position="482"/>
        <end position="528"/>
    </location>
</feature>
<dbReference type="PROSITE" id="PS51120">
    <property type="entry name" value="LDLRB"/>
    <property type="match status" value="4"/>
</dbReference>
<evidence type="ECO:0000313" key="22">
    <source>
        <dbReference type="EMBL" id="CAG2230589.1"/>
    </source>
</evidence>
<feature type="compositionally biased region" description="Basic and acidic residues" evidence="17">
    <location>
        <begin position="1433"/>
        <end position="1442"/>
    </location>
</feature>
<feature type="disulfide bond" evidence="14">
    <location>
        <begin position="118"/>
        <end position="136"/>
    </location>
</feature>
<keyword evidence="16" id="KW-0547">Nucleotide-binding</keyword>
<evidence type="ECO:0000256" key="13">
    <source>
        <dbReference type="ARBA" id="ARBA00023180"/>
    </source>
</evidence>
<keyword evidence="10 18" id="KW-0472">Membrane</keyword>
<feature type="disulfide bond" evidence="14">
    <location>
        <begin position="168"/>
        <end position="183"/>
    </location>
</feature>
<feature type="compositionally biased region" description="Polar residues" evidence="17">
    <location>
        <begin position="1727"/>
        <end position="1745"/>
    </location>
</feature>
<dbReference type="GO" id="GO:0043139">
    <property type="term" value="F:5'-3' DNA helicase activity"/>
    <property type="evidence" value="ECO:0007669"/>
    <property type="project" value="UniProtKB-EC"/>
</dbReference>
<dbReference type="EC" id="5.6.2.3" evidence="16"/>
<keyword evidence="16" id="KW-0347">Helicase</keyword>
<feature type="compositionally biased region" description="Basic and acidic residues" evidence="17">
    <location>
        <begin position="1349"/>
        <end position="1358"/>
    </location>
</feature>
<comment type="caution">
    <text evidence="22">The sequence shown here is derived from an EMBL/GenBank/DDBJ whole genome shotgun (WGS) entry which is preliminary data.</text>
</comment>
<keyword evidence="16" id="KW-0233">DNA recombination</keyword>
<keyword evidence="23" id="KW-1185">Reference proteome</keyword>
<keyword evidence="12" id="KW-0675">Receptor</keyword>
<evidence type="ECO:0000256" key="18">
    <source>
        <dbReference type="SAM" id="Phobius"/>
    </source>
</evidence>
<feature type="transmembrane region" description="Helical" evidence="18">
    <location>
        <begin position="827"/>
        <end position="851"/>
    </location>
</feature>
<feature type="compositionally biased region" description="Low complexity" evidence="17">
    <location>
        <begin position="763"/>
        <end position="778"/>
    </location>
</feature>
<comment type="catalytic activity">
    <reaction evidence="16">
        <text>ATP + H2O = ADP + phosphate + H(+)</text>
        <dbReference type="Rhea" id="RHEA:13065"/>
        <dbReference type="ChEBI" id="CHEBI:15377"/>
        <dbReference type="ChEBI" id="CHEBI:15378"/>
        <dbReference type="ChEBI" id="CHEBI:30616"/>
        <dbReference type="ChEBI" id="CHEBI:43474"/>
        <dbReference type="ChEBI" id="CHEBI:456216"/>
        <dbReference type="EC" id="5.6.2.3"/>
    </reaction>
</comment>
<dbReference type="EMBL" id="CAJPWZ010002072">
    <property type="protein sequence ID" value="CAG2230589.1"/>
    <property type="molecule type" value="Genomic_DNA"/>
</dbReference>
<keyword evidence="16" id="KW-0067">ATP-binding</keyword>
<evidence type="ECO:0000256" key="11">
    <source>
        <dbReference type="ARBA" id="ARBA00023157"/>
    </source>
</evidence>
<feature type="region of interest" description="Disordered" evidence="17">
    <location>
        <begin position="1727"/>
        <end position="1781"/>
    </location>
</feature>
<comment type="subcellular location">
    <subcellularLocation>
        <location evidence="1">Cell membrane</location>
        <topology evidence="1">Single-pass type I membrane protein</topology>
    </subcellularLocation>
</comment>
<keyword evidence="6 19" id="KW-0732">Signal</keyword>
<dbReference type="InterPro" id="IPR046700">
    <property type="entry name" value="DUF6570"/>
</dbReference>
<evidence type="ECO:0000256" key="12">
    <source>
        <dbReference type="ARBA" id="ARBA00023170"/>
    </source>
</evidence>
<evidence type="ECO:0000256" key="6">
    <source>
        <dbReference type="ARBA" id="ARBA00022729"/>
    </source>
</evidence>
<feature type="compositionally biased region" description="Basic and acidic residues" evidence="17">
    <location>
        <begin position="1188"/>
        <end position="1276"/>
    </location>
</feature>
<feature type="domain" description="EGF-like calcium-binding" evidence="20">
    <location>
        <begin position="350"/>
        <end position="390"/>
    </location>
</feature>
<evidence type="ECO:0000256" key="5">
    <source>
        <dbReference type="ARBA" id="ARBA00022692"/>
    </source>
</evidence>
<dbReference type="CDD" id="cd00054">
    <property type="entry name" value="EGF_CA"/>
    <property type="match status" value="1"/>
</dbReference>
<reference evidence="22" key="1">
    <citation type="submission" date="2021-03" db="EMBL/GenBank/DDBJ databases">
        <authorList>
            <person name="Bekaert M."/>
        </authorList>
    </citation>
    <scope>NUCLEOTIDE SEQUENCE</scope>
</reference>
<dbReference type="Pfam" id="PF00057">
    <property type="entry name" value="Ldl_recept_a"/>
    <property type="match status" value="7"/>
</dbReference>
<protein>
    <recommendedName>
        <fullName evidence="16">ATP-dependent DNA helicase</fullName>
        <ecNumber evidence="16">5.6.2.3</ecNumber>
    </recommendedName>
</protein>
<feature type="disulfide bond" evidence="14">
    <location>
        <begin position="250"/>
        <end position="265"/>
    </location>
</feature>
<keyword evidence="13" id="KW-0325">Glycoprotein</keyword>
<evidence type="ECO:0000259" key="21">
    <source>
        <dbReference type="SMART" id="SM00181"/>
    </source>
</evidence>
<dbReference type="PANTHER" id="PTHR22722:SF15">
    <property type="entry name" value="LOW-DENSITY LIPOPROTEIN RECEPTOR-RELATED"/>
    <property type="match status" value="1"/>
</dbReference>
<dbReference type="GO" id="GO:0042562">
    <property type="term" value="F:hormone binding"/>
    <property type="evidence" value="ECO:0007669"/>
    <property type="project" value="TreeGrafter"/>
</dbReference>
<dbReference type="SMART" id="SM00192">
    <property type="entry name" value="LDLa"/>
    <property type="match status" value="8"/>
</dbReference>
<feature type="compositionally biased region" description="Polar residues" evidence="17">
    <location>
        <begin position="1772"/>
        <end position="1781"/>
    </location>
</feature>
<evidence type="ECO:0000259" key="20">
    <source>
        <dbReference type="SMART" id="SM00179"/>
    </source>
</evidence>
<proteinExistence type="inferred from homology"/>
<dbReference type="FunFam" id="2.10.25.10:FF:000009">
    <property type="entry name" value="Low-density lipoprotein receptor isoform 1"/>
    <property type="match status" value="1"/>
</dbReference>
<evidence type="ECO:0000256" key="9">
    <source>
        <dbReference type="ARBA" id="ARBA00022989"/>
    </source>
</evidence>
<evidence type="ECO:0000256" key="17">
    <source>
        <dbReference type="SAM" id="MobiDB-lite"/>
    </source>
</evidence>
<dbReference type="GO" id="GO:0006898">
    <property type="term" value="P:receptor-mediated endocytosis"/>
    <property type="evidence" value="ECO:0007669"/>
    <property type="project" value="TreeGrafter"/>
</dbReference>
<dbReference type="Proteomes" id="UP000683360">
    <property type="component" value="Unassembled WGS sequence"/>
</dbReference>
<sequence length="2655" mass="302649">MKKLSILLFTVIANILISSITCEEAASCFETQFKCVTTGRCIAMNWRCDGDSDCGYGDTSDEQNCDSKTCPPDEFQCASGQCILQKWKCDGEKDCYDGTDESTAVCNGTQCKPEEFRCNNGQCISSSWRCDGTKDCSEGEDETCDAPTCAEDEMRCANGKCLTKKWLCDGEDDCGDSSDEKNCTSVCTNDQFQCADGKCIDQDWKCDGDHDCDDHSDETKCKAEPHKNTCIETEWACLYEEQCILNNWKCDGDEDCFDGSDEKNCTYECSADQFKCDSGHCIDHVMRCDGLPDCTDGSDEVNCTEKAVKHCPDNQFDCYNNGKLCIDYTKVCDHLNDCLGWEDESSIICDADPCKTNNGGCDHICEPLVGSKAKCSCNSGYRLNGTSICVNINECTESSIPVCSQKCIDEKGHYKCECEEGYRKDFILGKPGKTTCKIDGPRPWLLFANKHDVRRLEVGTWLLEPVVEGLSSAVSVGFYKEKYVYWSDVNLQQISRTEIENGTMINNKKVVIKANIDTPDGIAIDWIHDLLYWTDTGLNSIQVSSLDGDKTVTVVTNDLDEPRGIVLDPRNGYMYVTDWGKSPKIERIGMDGSDRKIISKDVVWPNSITIDYVDSRLFWIDAKLHTIKSSQLDGSNIRTVVHNAKHIAHPFAVAVFEDDVYWTDWSSDSIRKANKHTGEDFQQVALGLRSPMDLKIYHSSIQKSGVNECANNNGGCEYLCLPKPDAHSTDPNVQKYTCACPDSKKLSFNGMTCVDKAGITVPTTKKPATTPAPKPETTQGHHEPQKPVTQHPIIAVSTGGPKYTTFTEKHNKTLEQPKSLQEEQTGIVAFVAIGVVGFIVIMLLIVGCFVYRRVKKRNIKSMNFDNPVYRKTTTTDDHSVMISHQGRDGHHNKGDHSEIKPLTEDIMERVNKIKSSATKAKGVSLQIVGMLFKVKKNGKVSEEHMNTVSDLTDEITTLMDDVNHNADSVKTNLTKTDEELKEAQKKIEYATLKLIKMPKQNKKSPSQKKREDKLRKRLERHKLGTEESKDIPRPASQQLFTVANPNSQSQQPTTSKIDSQKKLGTEESKDIPRPASQQLFTVANPNSQSQQPTTSRIDSQKKKRKIQDTNLFATTSATDIPTEPARTKELNWFCEYLNDQDMRNIHKKSLYSPKHSKNLNASLPGLTQQELNNLSRRKKRQCPLNRQTENEKRNLTRKERRNIPEVKDQENVRRNETRSHRRSMTEVKDQEKARRNETRSHRRSMTEVKDQEKAKRNETRSHRRSMNEVKEQESVRRNITRQIRRKIPEVRDQGNAKRQKTRQDRRSIPEVKEQERARSIITRQKRCSIPEVRDQGNAKRQKTRQIRRSIPEVKEQESARSNITRQKRRSIPEVKEQESARRNITRQKRRSIPEVRDQGNAKRQKTRQDRRSIPEVKEQESARRNITRQKRRSLPEVRDQGNAKRRKTRQNRRSIPEVRDKEKTSRQKWRHTYNRNKKETHLNRHSRIKKKSDIEIQIQIFRDLLKRSDDFICSCCMQTFYQHSVYACSKEHYMQKGIPQEILDQTLTGTKSVSESEWVCKTCHKYIMEKKMPPTAYNNGFKYNTLPDYLHHLSPTQTEERTVALRIPFMQLKELGVGKQFGIYGNTVNVPMDPSDVISVLPRRFEDTATIHLLFKRKLEYKSSILHETVRPKVIYELVKYFIGNSPLYQEEAIQLDTSWTSENTNIINFASETDIEVIESHEKLVQMQSSKNQRAQGNTLPHSKQNQEKNKLISDENDDNWVEQSDEEVSGSGNKDTLLQNLDFTDDGRHALQIAPGEKNHPLSLFLDKYAEEKSFPVLFAGQKRIENHQRTIPVTFSTICKAELRSADTRFSTSVPNIFFKLKKLQTLQVKDITTTALRKTNNNSYTAGQLKSSENINKKRIGILKPASVLKTLPDESTEVICAGLLDRYSERPPSMENIILSQFASSFEKQVDKKKSISDTVDQIDGVDNNVEEIVAGMKIHLPDGSWLVKRRVPKVIRSVRYSLKKDPELYYREQLMLFYPWREENALKGQSTTYEDEFKIHEAHIISFKAMFDAFTSDESIEEIFEDANQQIVNDEIDDIAPNARQTEDDSEQLRQDMESILQPADSSCTHYDIGQDIGCSNSAKKAAEIVIANKLSDQEYFELVRSLNPEQKCFFYYILNTTKTNDEPYYVFLSGGAGVGKSHVLKAIYQALLRYFDTAGENPDEIKVVIGAPTGKAAYNIKGNTLHSIFHIPASQSLKTYIPLDHSTLNTLRCHFAKLKVLIIDEVSMVGIRMFNFLSNRLQDIFGSKEPFGGISLLLVGDLFQLRPVLDQWIFSLSTADYGQLATNFWQDLVTFYELKTVMRQRDDAQFAHLLNRVREGVQTENDILTLSTRLVSSPRESNIDNYIHLFSSNALVDEHNVYSLSKIEGHLYVAQSSDYVIGDVTTNVRDSILNISKTLPPQKTQNLLSELPLKVSANYMMIQNVDIKDGLTNGASCQLVHIDVSNNKPILLWVVFLDKDIGATQRTKSKSLYKGTINPNWTPIHFITRQFQVGKYKNVQIVRKQFPLKPAAASTVHKCQGISLSNAAVSFKGRIQSHMVYVALSRVTSLQGLHLLDFNKDKITIDKSVKIEISRLRNEKQIVYSQLPLAKPKLAILCHNARSLHKQM</sequence>
<dbReference type="GO" id="GO:0005509">
    <property type="term" value="F:calcium ion binding"/>
    <property type="evidence" value="ECO:0007669"/>
    <property type="project" value="InterPro"/>
</dbReference>
<dbReference type="Pfam" id="PF00058">
    <property type="entry name" value="Ldl_recept_b"/>
    <property type="match status" value="4"/>
</dbReference>
<dbReference type="InterPro" id="IPR000033">
    <property type="entry name" value="LDLR_classB_rpt"/>
</dbReference>
<dbReference type="PROSITE" id="PS50068">
    <property type="entry name" value="LDLRA_2"/>
    <property type="match status" value="8"/>
</dbReference>
<evidence type="ECO:0000256" key="7">
    <source>
        <dbReference type="ARBA" id="ARBA00022737"/>
    </source>
</evidence>
<dbReference type="FunFam" id="2.120.10.30:FF:000008">
    <property type="entry name" value="Low-density lipoprotein receptor-related protein 4"/>
    <property type="match status" value="1"/>
</dbReference>
<dbReference type="SMART" id="SM00179">
    <property type="entry name" value="EGF_CA"/>
    <property type="match status" value="2"/>
</dbReference>
<feature type="disulfide bond" evidence="14">
    <location>
        <begin position="156"/>
        <end position="174"/>
    </location>
</feature>
<feature type="compositionally biased region" description="Acidic residues" evidence="17">
    <location>
        <begin position="1756"/>
        <end position="1770"/>
    </location>
</feature>
<dbReference type="SMART" id="SM00181">
    <property type="entry name" value="EGF"/>
    <property type="match status" value="3"/>
</dbReference>
<feature type="region of interest" description="Disordered" evidence="17">
    <location>
        <begin position="763"/>
        <end position="788"/>
    </location>
</feature>
<keyword evidence="9 18" id="KW-1133">Transmembrane helix</keyword>
<feature type="compositionally biased region" description="Polar residues" evidence="17">
    <location>
        <begin position="1075"/>
        <end position="1097"/>
    </location>
</feature>
<comment type="caution">
    <text evidence="14">Lacks conserved residue(s) required for the propagation of feature annotation.</text>
</comment>
<feature type="chain" id="PRO_5035739912" description="ATP-dependent DNA helicase" evidence="19">
    <location>
        <begin position="23"/>
        <end position="2655"/>
    </location>
</feature>
<dbReference type="InterPro" id="IPR027417">
    <property type="entry name" value="P-loop_NTPase"/>
</dbReference>
<feature type="compositionally biased region" description="Basic and acidic residues" evidence="17">
    <location>
        <begin position="1454"/>
        <end position="1465"/>
    </location>
</feature>
<dbReference type="InterPro" id="IPR018097">
    <property type="entry name" value="EGF_Ca-bd_CS"/>
</dbReference>
<dbReference type="PRINTS" id="PR00261">
    <property type="entry name" value="LDLRECEPTOR"/>
</dbReference>
<feature type="compositionally biased region" description="Polar residues" evidence="17">
    <location>
        <begin position="1035"/>
        <end position="1057"/>
    </location>
</feature>
<feature type="disulfide bond" evidence="14">
    <location>
        <begin position="206"/>
        <end position="221"/>
    </location>
</feature>
<feature type="disulfide bond" evidence="14">
    <location>
        <begin position="187"/>
        <end position="199"/>
    </location>
</feature>
<feature type="repeat" description="LDL-receptor class B" evidence="15">
    <location>
        <begin position="529"/>
        <end position="571"/>
    </location>
</feature>
<feature type="domain" description="EGF-like calcium-binding" evidence="20">
    <location>
        <begin position="391"/>
        <end position="437"/>
    </location>
</feature>
<feature type="compositionally biased region" description="Basic residues" evidence="17">
    <location>
        <begin position="1466"/>
        <end position="1475"/>
    </location>
</feature>
<feature type="region of interest" description="Disordered" evidence="17">
    <location>
        <begin position="1172"/>
        <end position="1487"/>
    </location>
</feature>
<dbReference type="Gene3D" id="2.10.25.10">
    <property type="entry name" value="Laminin"/>
    <property type="match status" value="3"/>
</dbReference>
<dbReference type="FunFam" id="4.10.400.10:FF:000034">
    <property type="entry name" value="Low-density lipoprotein receptor-related protein 2"/>
    <property type="match status" value="1"/>
</dbReference>
<dbReference type="GO" id="GO:0043235">
    <property type="term" value="C:receptor complex"/>
    <property type="evidence" value="ECO:0007669"/>
    <property type="project" value="TreeGrafter"/>
</dbReference>
<keyword evidence="2" id="KW-1003">Cell membrane</keyword>
<comment type="similarity">
    <text evidence="16">Belongs to the helicase family.</text>
</comment>
<dbReference type="OrthoDB" id="5958943at2759"/>
<evidence type="ECO:0000256" key="16">
    <source>
        <dbReference type="RuleBase" id="RU363044"/>
    </source>
</evidence>
<evidence type="ECO:0000256" key="19">
    <source>
        <dbReference type="SAM" id="SignalP"/>
    </source>
</evidence>
<dbReference type="InterPro" id="IPR000742">
    <property type="entry name" value="EGF"/>
</dbReference>
<dbReference type="InterPro" id="IPR002172">
    <property type="entry name" value="LDrepeatLR_classA_rpt"/>
</dbReference>
<dbReference type="SUPFAM" id="SSF57196">
    <property type="entry name" value="EGF/Laminin"/>
    <property type="match status" value="3"/>
</dbReference>
<feature type="disulfide bond" evidence="14">
    <location>
        <begin position="288"/>
        <end position="303"/>
    </location>
</feature>
<keyword evidence="16" id="KW-0378">Hydrolase</keyword>
<dbReference type="GO" id="GO:0005524">
    <property type="term" value="F:ATP binding"/>
    <property type="evidence" value="ECO:0007669"/>
    <property type="project" value="UniProtKB-KW"/>
</dbReference>
<keyword evidence="7" id="KW-0677">Repeat</keyword>
<dbReference type="SUPFAM" id="SSF57424">
    <property type="entry name" value="LDL receptor-like module"/>
    <property type="match status" value="8"/>
</dbReference>
<feature type="compositionally biased region" description="Basic and acidic residues" evidence="17">
    <location>
        <begin position="1391"/>
        <end position="1423"/>
    </location>
</feature>
<feature type="disulfide bond" evidence="14">
    <location>
        <begin position="194"/>
        <end position="212"/>
    </location>
</feature>
<feature type="disulfide bond" evidence="14">
    <location>
        <begin position="149"/>
        <end position="161"/>
    </location>
</feature>
<evidence type="ECO:0000256" key="14">
    <source>
        <dbReference type="PROSITE-ProRule" id="PRU00124"/>
    </source>
</evidence>
<dbReference type="InterPro" id="IPR051221">
    <property type="entry name" value="LDLR-related"/>
</dbReference>
<feature type="compositionally biased region" description="Basic and acidic residues" evidence="17">
    <location>
        <begin position="1370"/>
        <end position="1381"/>
    </location>
</feature>
<keyword evidence="11 14" id="KW-1015">Disulfide bond</keyword>
<dbReference type="Gene3D" id="4.10.400.10">
    <property type="entry name" value="Low-density Lipoprotein Receptor"/>
    <property type="match status" value="8"/>
</dbReference>
<feature type="disulfide bond" evidence="14">
    <location>
        <begin position="269"/>
        <end position="281"/>
    </location>
</feature>
<dbReference type="SUPFAM" id="SSF52540">
    <property type="entry name" value="P-loop containing nucleoside triphosphate hydrolases"/>
    <property type="match status" value="2"/>
</dbReference>